<accession>A0A078A0Z2</accession>
<gene>
    <name evidence="1" type="primary">Contig7103.g7593</name>
    <name evidence="1" type="ORF">STYLEM_4135</name>
</gene>
<protein>
    <submittedName>
        <fullName evidence="1">Uncharacterized protein</fullName>
    </submittedName>
</protein>
<dbReference type="Proteomes" id="UP000039865">
    <property type="component" value="Unassembled WGS sequence"/>
</dbReference>
<dbReference type="AlphaFoldDB" id="A0A078A0Z2"/>
<keyword evidence="2" id="KW-1185">Reference proteome</keyword>
<sequence>MKNSSSNTLVPIGSKLLDKKWKFKIDQIERDRLAKVERVMEIKEPLKPQFLSYNKKREDLEFQHQIARKALENNKKALRNKANFRKQKQSILFEYVDSFLRKLQSTRSFYNVDKWDIEHKMQEKLREGISQKTYQINQFLDQEQSMAKSRSLNRFSMNLSQIRTINDINKDSIKTTEIIDRDQIYDGQNRSRMSSYLGYSTVRSQTHSQILPQPKYKVIINTSKILKDGEDSFNMYKICIKQSKTNLKIEAIGNEQNYFIKQPLHTKDKMMKLYDFNLYKMIENLEIKDGTLFLYYPENFKQSKIKLRKSQYEKYQTNVSKSSIQLPQVAQLSTIGNNSNGNFDFYGFHTERTDTNKSRQKMPNNEDIMYLAN</sequence>
<name>A0A078A0Z2_STYLE</name>
<proteinExistence type="predicted"/>
<reference evidence="1 2" key="1">
    <citation type="submission" date="2014-06" db="EMBL/GenBank/DDBJ databases">
        <authorList>
            <person name="Swart Estienne"/>
        </authorList>
    </citation>
    <scope>NUCLEOTIDE SEQUENCE [LARGE SCALE GENOMIC DNA]</scope>
    <source>
        <strain evidence="1 2">130c</strain>
    </source>
</reference>
<evidence type="ECO:0000313" key="2">
    <source>
        <dbReference type="Proteomes" id="UP000039865"/>
    </source>
</evidence>
<dbReference type="InParanoid" id="A0A078A0Z2"/>
<organism evidence="1 2">
    <name type="scientific">Stylonychia lemnae</name>
    <name type="common">Ciliate</name>
    <dbReference type="NCBI Taxonomy" id="5949"/>
    <lineage>
        <taxon>Eukaryota</taxon>
        <taxon>Sar</taxon>
        <taxon>Alveolata</taxon>
        <taxon>Ciliophora</taxon>
        <taxon>Intramacronucleata</taxon>
        <taxon>Spirotrichea</taxon>
        <taxon>Stichotrichia</taxon>
        <taxon>Sporadotrichida</taxon>
        <taxon>Oxytrichidae</taxon>
        <taxon>Stylonychinae</taxon>
        <taxon>Stylonychia</taxon>
    </lineage>
</organism>
<dbReference type="EMBL" id="CCKQ01004012">
    <property type="protein sequence ID" value="CDW75148.1"/>
    <property type="molecule type" value="Genomic_DNA"/>
</dbReference>
<evidence type="ECO:0000313" key="1">
    <source>
        <dbReference type="EMBL" id="CDW75148.1"/>
    </source>
</evidence>